<evidence type="ECO:0000313" key="1">
    <source>
        <dbReference type="EMBL" id="THU63060.1"/>
    </source>
</evidence>
<sequence length="145" mass="16189">MASMNDAVDLMELTSDSISKTTWSTIIEHMRSPSQGGRGGLANTFGCFRGSGGFGADKEETARRLLFLLPLLALLLLADDGGEDKRGVLVAVQRLRKLTYRLFCLSSMHASLPLLRRRWRRRPPRLFLPAPCPEIEKRSFVNTLA</sequence>
<organism evidence="1 2">
    <name type="scientific">Musa balbisiana</name>
    <name type="common">Banana</name>
    <dbReference type="NCBI Taxonomy" id="52838"/>
    <lineage>
        <taxon>Eukaryota</taxon>
        <taxon>Viridiplantae</taxon>
        <taxon>Streptophyta</taxon>
        <taxon>Embryophyta</taxon>
        <taxon>Tracheophyta</taxon>
        <taxon>Spermatophyta</taxon>
        <taxon>Magnoliopsida</taxon>
        <taxon>Liliopsida</taxon>
        <taxon>Zingiberales</taxon>
        <taxon>Musaceae</taxon>
        <taxon>Musa</taxon>
    </lineage>
</organism>
<protein>
    <submittedName>
        <fullName evidence="1">Uncharacterized protein</fullName>
    </submittedName>
</protein>
<dbReference type="EMBL" id="PYDT01000004">
    <property type="protein sequence ID" value="THU63060.1"/>
    <property type="molecule type" value="Genomic_DNA"/>
</dbReference>
<name>A0A4S8JLV3_MUSBA</name>
<comment type="caution">
    <text evidence="1">The sequence shown here is derived from an EMBL/GenBank/DDBJ whole genome shotgun (WGS) entry which is preliminary data.</text>
</comment>
<accession>A0A4S8JLV3</accession>
<reference evidence="1 2" key="1">
    <citation type="journal article" date="2019" name="Nat. Plants">
        <title>Genome sequencing of Musa balbisiana reveals subgenome evolution and function divergence in polyploid bananas.</title>
        <authorList>
            <person name="Yao X."/>
        </authorList>
    </citation>
    <scope>NUCLEOTIDE SEQUENCE [LARGE SCALE GENOMIC DNA]</scope>
    <source>
        <strain evidence="2">cv. DH-PKW</strain>
        <tissue evidence="1">Leaves</tissue>
    </source>
</reference>
<keyword evidence="2" id="KW-1185">Reference proteome</keyword>
<dbReference type="Proteomes" id="UP000317650">
    <property type="component" value="Chromosome 1"/>
</dbReference>
<proteinExistence type="predicted"/>
<dbReference type="AlphaFoldDB" id="A0A4S8JLV3"/>
<evidence type="ECO:0000313" key="2">
    <source>
        <dbReference type="Proteomes" id="UP000317650"/>
    </source>
</evidence>
<gene>
    <name evidence="1" type="ORF">C4D60_Mb01t11770</name>
</gene>